<proteinExistence type="predicted"/>
<name>A0ABY8D0M5_9HYPH</name>
<dbReference type="Proteomes" id="UP001235547">
    <property type="component" value="Chromosome 1"/>
</dbReference>
<evidence type="ECO:0000313" key="2">
    <source>
        <dbReference type="Proteomes" id="UP001235547"/>
    </source>
</evidence>
<gene>
    <name evidence="1" type="ORF">PYH38_002493</name>
</gene>
<dbReference type="InterPro" id="IPR011200">
    <property type="entry name" value="UCP012608"/>
</dbReference>
<protein>
    <submittedName>
        <fullName evidence="1">DUF2332 family protein</fullName>
    </submittedName>
</protein>
<dbReference type="PIRSF" id="PIRSF012608">
    <property type="entry name" value="UCP012608"/>
    <property type="match status" value="1"/>
</dbReference>
<dbReference type="Pfam" id="PF10094">
    <property type="entry name" value="DUF2332"/>
    <property type="match status" value="1"/>
</dbReference>
<dbReference type="EMBL" id="CP120371">
    <property type="protein sequence ID" value="WEX83697.1"/>
    <property type="molecule type" value="Genomic_DNA"/>
</dbReference>
<accession>A0ABY8D0M5</accession>
<keyword evidence="2" id="KW-1185">Reference proteome</keyword>
<reference evidence="1 2" key="1">
    <citation type="submission" date="2023-03" db="EMBL/GenBank/DDBJ databases">
        <authorList>
            <person name="Kaur S."/>
            <person name="Espinosa-Saiz D."/>
            <person name="Velazquez E."/>
            <person name="Menendez E."/>
            <person name="diCenzo G.C."/>
        </authorList>
    </citation>
    <scope>NUCLEOTIDE SEQUENCE [LARGE SCALE GENOMIC DNA]</scope>
    <source>
        <strain evidence="1 2">LMG 27395</strain>
    </source>
</reference>
<dbReference type="RefSeq" id="WP_280734537.1">
    <property type="nucleotide sequence ID" value="NZ_CP120368.1"/>
</dbReference>
<organism evidence="1 2">
    <name type="scientific">Sinorhizobium numidicum</name>
    <dbReference type="NCBI Taxonomy" id="680248"/>
    <lineage>
        <taxon>Bacteria</taxon>
        <taxon>Pseudomonadati</taxon>
        <taxon>Pseudomonadota</taxon>
        <taxon>Alphaproteobacteria</taxon>
        <taxon>Hyphomicrobiales</taxon>
        <taxon>Rhizobiaceae</taxon>
        <taxon>Sinorhizobium/Ensifer group</taxon>
        <taxon>Sinorhizobium</taxon>
    </lineage>
</organism>
<sequence length="353" mass="38948">MPEERRAETIRSAFRDQAKSCEGLGSPFTGRLCRLAAERLNRESAVGRHILDWPSDPSSTGDALPLRLFGTLHALVLLHRDELLEACYPPNQADDETLWAACRSAFLKHADFILDRLRSAPQTNEVRRSGVLLPGFLTVADHFGKPLILSEIGASAGLNLHWDRYRYELSGGRWGNSGSAIVIAPQWSGSAPPLGPVKIIERAGCDLNPLDPASEEDRLRLLSYIWADQQDRLERTRKALETAASHRSLVECADAIDWLRERLAHVHAGAVHVIYHSVVLQYLPKSAREKGEALIAAAGAAATGEAPLAWLQMEADGSAPGAALWLQVWPAGERQMVGRADFHGRWVEWKGWS</sequence>
<evidence type="ECO:0000313" key="1">
    <source>
        <dbReference type="EMBL" id="WEX83697.1"/>
    </source>
</evidence>